<dbReference type="EMBL" id="JAATIP010000310">
    <property type="protein sequence ID" value="KAF4352603.1"/>
    <property type="molecule type" value="Genomic_DNA"/>
</dbReference>
<dbReference type="Proteomes" id="UP000525078">
    <property type="component" value="Unassembled WGS sequence"/>
</dbReference>
<gene>
    <name evidence="1" type="ORF">F8388_019666</name>
</gene>
<name>A0A7J6E2F1_CANSA</name>
<comment type="caution">
    <text evidence="1">The sequence shown here is derived from an EMBL/GenBank/DDBJ whole genome shotgun (WGS) entry which is preliminary data.</text>
</comment>
<organism evidence="1 2">
    <name type="scientific">Cannabis sativa</name>
    <name type="common">Hemp</name>
    <name type="synonym">Marijuana</name>
    <dbReference type="NCBI Taxonomy" id="3483"/>
    <lineage>
        <taxon>Eukaryota</taxon>
        <taxon>Viridiplantae</taxon>
        <taxon>Streptophyta</taxon>
        <taxon>Embryophyta</taxon>
        <taxon>Tracheophyta</taxon>
        <taxon>Spermatophyta</taxon>
        <taxon>Magnoliopsida</taxon>
        <taxon>eudicotyledons</taxon>
        <taxon>Gunneridae</taxon>
        <taxon>Pentapetalae</taxon>
        <taxon>rosids</taxon>
        <taxon>fabids</taxon>
        <taxon>Rosales</taxon>
        <taxon>Cannabaceae</taxon>
        <taxon>Cannabis</taxon>
    </lineage>
</organism>
<evidence type="ECO:0000313" key="2">
    <source>
        <dbReference type="Proteomes" id="UP000525078"/>
    </source>
</evidence>
<evidence type="ECO:0000313" key="1">
    <source>
        <dbReference type="EMBL" id="KAF4352603.1"/>
    </source>
</evidence>
<reference evidence="1 2" key="1">
    <citation type="journal article" date="2020" name="bioRxiv">
        <title>Sequence and annotation of 42 cannabis genomes reveals extensive copy number variation in cannabinoid synthesis and pathogen resistance genes.</title>
        <authorList>
            <person name="Mckernan K.J."/>
            <person name="Helbert Y."/>
            <person name="Kane L.T."/>
            <person name="Ebling H."/>
            <person name="Zhang L."/>
            <person name="Liu B."/>
            <person name="Eaton Z."/>
            <person name="Mclaughlin S."/>
            <person name="Kingan S."/>
            <person name="Baybayan P."/>
            <person name="Concepcion G."/>
            <person name="Jordan M."/>
            <person name="Riva A."/>
            <person name="Barbazuk W."/>
            <person name="Harkins T."/>
        </authorList>
    </citation>
    <scope>NUCLEOTIDE SEQUENCE [LARGE SCALE GENOMIC DNA]</scope>
    <source>
        <strain evidence="2">cv. Jamaican Lion 4</strain>
        <tissue evidence="1">Leaf</tissue>
    </source>
</reference>
<dbReference type="AlphaFoldDB" id="A0A7J6E2F1"/>
<proteinExistence type="predicted"/>
<protein>
    <submittedName>
        <fullName evidence="1">Uncharacterized protein</fullName>
    </submittedName>
</protein>
<accession>A0A7J6E2F1</accession>
<sequence>MRQPRNCPNTKLKIKSIHLDKPGSWFGVRGIISQDDKLPPPHKLKLNVEVSKIVKEKQLMRLKLYTKLELVLFGGVSHCYDRVSTPPKPSSSQKDHDEGFHTANDGKFRGYCSHDHHHHHPHEEIGYTNTTPNRINRWIAGRVHGECHGWVHFVVHSRRRGQQPYAIGSRRLRPRGLGGSAVARGTRWPSKYLYNSVIHLSRNFWISNNPCRYWTMGNDEEGKSAKSDKTSPPATPS</sequence>